<dbReference type="InterPro" id="IPR052208">
    <property type="entry name" value="DmX-like/RAVE_component"/>
</dbReference>
<dbReference type="PROSITE" id="PS50294">
    <property type="entry name" value="WD_REPEATS_REGION"/>
    <property type="match status" value="1"/>
</dbReference>
<feature type="repeat" description="WD" evidence="1">
    <location>
        <begin position="4656"/>
        <end position="4697"/>
    </location>
</feature>
<dbReference type="PROSITE" id="PS50082">
    <property type="entry name" value="WD_REPEATS_2"/>
    <property type="match status" value="1"/>
</dbReference>
<reference evidence="4 5" key="1">
    <citation type="journal article" date="2022" name="bioRxiv">
        <title>Genomics of Preaxostyla Flagellates Illuminates Evolutionary Transitions and the Path Towards Mitochondrial Loss.</title>
        <authorList>
            <person name="Novak L.V.F."/>
            <person name="Treitli S.C."/>
            <person name="Pyrih J."/>
            <person name="Halakuc P."/>
            <person name="Pipaliya S.V."/>
            <person name="Vacek V."/>
            <person name="Brzon O."/>
            <person name="Soukal P."/>
            <person name="Eme L."/>
            <person name="Dacks J.B."/>
            <person name="Karnkowska A."/>
            <person name="Elias M."/>
            <person name="Hampl V."/>
        </authorList>
    </citation>
    <scope>NUCLEOTIDE SEQUENCE [LARGE SCALE GENOMIC DNA]</scope>
    <source>
        <strain evidence="4">NAU3</strain>
        <tissue evidence="4">Gut</tissue>
    </source>
</reference>
<evidence type="ECO:0000256" key="2">
    <source>
        <dbReference type="SAM" id="MobiDB-lite"/>
    </source>
</evidence>
<dbReference type="SMART" id="SM00320">
    <property type="entry name" value="WD40"/>
    <property type="match status" value="6"/>
</dbReference>
<feature type="compositionally biased region" description="Low complexity" evidence="2">
    <location>
        <begin position="815"/>
        <end position="824"/>
    </location>
</feature>
<dbReference type="SUPFAM" id="SSF50978">
    <property type="entry name" value="WD40 repeat-like"/>
    <property type="match status" value="2"/>
</dbReference>
<sequence length="4759" mass="527773">MDSPSHSSGGMSIYQASSVGAQNEGTPLKHIYISGDLFYVFASGTSIVISFSSFYPATILTVHTSTITAFDISLSTGAIIACSKDAITIHTPTKLLDKESLSWELCFSLPLHPEDTPISAVAWSTSGDHFCTASGDSLLLWTFAKHQRVSSQPSVYTTSPSPVQSPFPTTQPDNSLLLEATKDCGPLVYVVQARVLCAGLPAPVIWLDFDSSDTFIATLSRNSPVVEIWWATVHHIASPDEASPHFCCSCVHSGIVERCEWRPSFAIGKETICPSGGKLALVTSCRGSDTIEGSAYVWVMRILTESTEAFTMDKRRGSSRTMDAVMSLQKVIKLAQKKSTLKQRNIGDSHAKHSHDHHKLGEKGPDVIWLDNDPSEDIRTTLLYNPRRDCIAGVPSVMNALYDDPADDSLDDKSLVSISEQQTHPDTPPISSIFSTHEKSSFFIASPQTPFVPHVLSIVHPLTRELPSQTTFHLTYYHHHSYLSSATASLAPNPLDFHSESLTTVCTMDAVAHLQKPHFISVEETDETNPTNFFRTNINRADIADPSSSPSPNTQPAVPLRKGLTVSWLRTPHPSPYNVPMYTSDESPNGTQWLLLDTTSNIIYGTPPYQIPVLSLTTDMPFTHSSLNLQVDQRTPPIVPSPTQAELAQSLDRLGVGRTRAGRSDRLYHMPFSSSEMEDFLVGIDHTSGDVLLWKLNDLWNSQHGSGVDVSGMGNGGGQKQPTLELVRLFKKCVDITDYLPFPVPSSGATGFAPPSSPYYEAVSAIQIPKEEDIDAVDQGEQFEIPEKIADVQNVEHSGEDELSESEDWSDESSEFTSKSTTPIPIVTPSVPPSVIMDMFTSSYSWIMNGPRSPFQLVLSIRNGGLLRIDIDPSPNSQVPKSIHSEQSSSTLCVLDGKEEFPVTYSTGHRRSIHSLSLSSQCHAPIVYEASTILQLKQSFARLMQTIQDEMAKRTRSPSPFMKESDTSLIQMRMMTPDSISEHIVYPPDTFSPIPTYPVTGTPTDSLIDDDSNEEADTEGSDTSSTSDSSSCTENEDDISDEFNNLLTPVEDGDPLANLESLLRFGEECTAIIANDDTHILKKMLNRIGDVSTSMRTDLIASLDEDWSECIIWTANGSHTVFVPLHTINLFSLRPFVISTFEKSIKKEVDSFSNDNEQLHAIALTLLGMTETQVKHSFQKIFDELVAFLRSKQMNTEYTPTLWNLDDNKPPVSRLQPLFHPCFPFIILPYVKPDAVTSTSESLFVCRIPHARPIGYTTLVETEKHVKSHSQVSHHPSPGTPSISPFVGITSMASLGEGQFTQSPATYCNTYQAENEENTFFMDPHPLPFSGLLNLKSKTVKILFVPLQSNIFQAKRVSSPDNFFRTEQFLLVAIDFATQMIGIWSVQSPFLRKPTLHLFGPIALFFHEPPMFPSDDDQQNEGVPIITSVVSPLLGSQFVRYAVASAVNRATQMEEGITSEHSDAAVLLMTDTKGRVHFVTIESSPNRSYERILSMSSFAPSPALRTLTTDHNDPPATVTCVHLFSLQPSLPSTHAILPNSNLIASEGLMRFSHSFTSHPTTAGKEDNVIHSVDIFDSLTASTFNTDPAAFTRIGTIHTPEPVLEMMWVSAIDYQAPIMPSYFSLPHLATNSQSQQPVMSSTIDGPSPAVTSLLITLTRSAVILHWIFPPPPTSNQSTFVFPSLTFALPFKQHVPHSLSLVSSTPRFFSSPLPPSNALSTIFPQEEKDSSIPVPSGPLAIARAGITGKGGSPCISVVINQSIITIPLPTAFPSLPSLFVSVHIDHTSTLCEVPVKVDNFPRSQSHVPSYSRRLYQNADGGLATQPFSVEEQYQIVVCEDNISQRKRDTIHSGLPFDSVNQLIKLHKTLSLPSNPIPNTPQLSLELLKEDGTKTQCTSTIRVCPGSLITEKLFKSIQPTILPDTYSFELDESPVPFYHPRSILSYIDFGLTDIACNIIIFFIQHLTPFHQHHEFVEKDDLGRIETFVPPAPPFHLLLSGKTESSTSLSSEHISLLRNALPRYSIHRLSEMEKRQLYSLADLLLHTTVLSKGGLDEMGVRYIASVRIVSPLNFDQSPPTHPTVSLPSHVLLWAAFSTTQDVILDLILPTCKTWEDLKHYGIGFWLKGSSESQSQNTVQSKLITFIEDLCKDFFRRTKDPKRVALWYLALGKKNLLMAMFKAQNDTKMVQFFAHNFTEERWKRAALKNAYTLVGRQEYDYAAAFYLVAGETDDAVNMCVKMMDDVQLGLVVSQLVDSTQRKEKSVLSTTVDQHITPLSELKHDKWMVVMGHLLKSKEGDAIEYLLSEPSLKGSVQTNQVILNVLRNPLRRKYIPDSFYALDENGETRVWSYQHDWIHQMAVHSLTTRTSLVHKDSRSSFSPLSLVAFVLNFQSEINDVVAPKKQKAVTPSPSPQASMFAPDPFAFSSSIFDGWGMPQMPQQVVETQVEEVQEETKKLPLFFGIGVRSFSLIILLSSVIQNYISLFTQLEPPPLTAHHWPSTISLADDPKSQALVQRQEKACQTFHRLNIDLDEIIPLRRDIDLICGAMDVDIESVLGMLYRWATSNRLYSIYDLVVTLIYVDPVDQNKKQSNIISFFKKVQTISSYLGKLNHLPDELPEIMDNPSLIGLGTGPLRPAARRPSTQDVVPSPGGPSQSSTSIKTLIEDNSILVKVVSSRMVQTLRSASSTAGRFLLFRLQHIMTRLCGGSFQSSLVRPHIVHLILKLRGSKMLELDSSTLHRQYWDSLLSKTQQSTVETTQLLSVLQSILANPPTNEIERIKQEETIKSLFSGSSFDNDLYTKQLNELDDLMHLDVTDNMETSAKHWAIISDEEMLDALEESAEIQALLVRFRLITAQLQHKQKTSYETFNQYLGSLEHQGDELVEEEEEESGTVDLRRLFRTLARSLLSITLMSGYSHLLVSDEDRLEISLLLHLITFIALWLKGDCDKMHTFVYSLNELSPPHLIDFDAIIQMYRKSVNVSSTTQSDQFGVSKEKTKQTDIELGARTEIIARRKQDSSSFFSLRDIFRFTSSSFRRRQIIFNWKTLFTVPFSRIRETKKYTVSASTNRIMIQLLNERNSKHFSQPLSPLGVATLSNPNNPVTSVFSSVPPDEQYEDCLHDLFLLWPMKLTEPVQSDQSDEVSSQNDLKEEKKEEDLSVPSLNSARFIEGTLAKITTAISKMELLSGEYLMRTLTLRKMTDIFILWGSQFKSRETAHLFIIHSLTSALFRECNKQFRLQASLTARLSALLISPPPSILSHPLIPYAAVASQDQYSKLLFSTIKPADTMLLSPPSSGGVPLSPSPFGSAFLKSVPPHSASNSTPVFFANHPQAFTQTTHIVHPPLVRPLSAFIRSRLCLQELTIGEELNEMQQISKTEAETLKDILKAKRQLTKDAMNSGLKDTENPQMDLISQNVFANARTGATGKNSFSMSQEFGSELQSWQSFNRQMNWNVVDKLMNESRTTERSVAGVMLHQTRYIISLYQSGIQSSTYPTPSENSVKLSFHSYLKKLSYFNMTEQDEKKPTPNGFTGATGQVSGAIDQILMMRQLGLNDSDPKTVSDTKLTTTSEDESKENKEPEQMSYRALVEVLPTVVGARLLLWRQDQFKDTFDPFIASIAAIAKTAPQKKTEQIPQKQKFMKNQWKSIIHNHKSHFQHVSQMDAVQRNILSFISASSRRDRLSEESIQPSHTHLERIHSVHRSIHSIPHKLSHLINHPYKQQAIPETKEAASDQSLPARGSTPVPQKANKKILSRLILLSNASTDHLPSLIQPFSGTAASAHQQPSDIHHVSSFPSEPKPIGHSHLTRTSSVHPINFVQHSDKLSWVEKLLKGMETSILRQDVKMTSKPHVASSRRKDTTSDGFSSFMFQEQFALIDGHLHPLIPVSCARPTLFDRPTGISKGYDKSSTPMFRALLFDPMLSVFVPLQFSGATRIGCAVAGISEPIEVYNSTLTQAEPQEGSQWSKLLESTIGQTIQSVIPFFGGDSVISSFAFNKSKRQEVVLIHQKRGLREINVDESLLALNHQSVPLSKVNALKTTKLLTSLSQVDTISIFHDHFSTQTASFSNAPIPPPPLAPSPLSASAIQQLQNSLFGGGLLITMLDPSIKSDPPLGSAAMVFPATSLTFSIPTPMHLTPSPGPLTTMPPPTQTRTPTSVSQVTPHRTLALQTPASAKPVTQPLILRLGTLSEGTAGFIDDFLKIERHSGAAHPNGYFFYAQQSSHTGKTQLKRVTIKKQEPLRVVEKQVTEYIKSELIEPIMEIVSKMRKIETHPLSALAFFISLFPPTAPETPFTLFRRSTNLHPSVGHRTSSPHSSSIGMPNSPYPSSSPPATTPTSQFHSSPGLSTQNYFSSIHASVNTVALSDATIDGRSTNIILPSSAARYTTPNSLVSSGHRTMIKHVMSNYETHPLSFTMDKSIEHCSCVDSHPFLPLYVSGHRGGNVLLWKFGRETALAHFHIMSSGIEKSWHDLYSAMRPPTKRTSQSAFESEEKLISQLIPTRIRFEPVYGTTVGMTDSFGGFSLWSMNGIWTKHAWSAPPPILRLNQLHMKRSNDFVFIGGSGYALCAVGDDGAGSPSGDGCRTISMIDSLLPPHQQIVWSLGLHGKFDSTGGGVNGGCTRVVHCESRRELITGGAAGNIVAVDMRMPSGGELWSLPRAHKIGGYAAQSAAISALAIDEWEQSFVSASADGEIRLWDLSTHTLLAATSDAPFTTDYKSIPRVHNPNKTGTLPQRSSHSEPIITELALTPSHLYSCGASGSFIVRQLFY</sequence>
<feature type="compositionally biased region" description="Basic and acidic residues" evidence="2">
    <location>
        <begin position="3142"/>
        <end position="3151"/>
    </location>
</feature>
<gene>
    <name evidence="4" type="ORF">BLNAU_2472</name>
</gene>
<feature type="compositionally biased region" description="Acidic residues" evidence="2">
    <location>
        <begin position="1007"/>
        <end position="1020"/>
    </location>
</feature>
<feature type="region of interest" description="Disordered" evidence="2">
    <location>
        <begin position="3130"/>
        <end position="3152"/>
    </location>
</feature>
<feature type="region of interest" description="Disordered" evidence="2">
    <location>
        <begin position="3717"/>
        <end position="3739"/>
    </location>
</feature>
<feature type="region of interest" description="Disordered" evidence="2">
    <location>
        <begin position="2629"/>
        <end position="2655"/>
    </location>
</feature>
<accession>A0ABQ9YFU2</accession>
<evidence type="ECO:0000313" key="5">
    <source>
        <dbReference type="Proteomes" id="UP001281761"/>
    </source>
</evidence>
<feature type="compositionally biased region" description="Low complexity" evidence="2">
    <location>
        <begin position="3130"/>
        <end position="3140"/>
    </location>
</feature>
<comment type="caution">
    <text evidence="4">The sequence shown here is derived from an EMBL/GenBank/DDBJ whole genome shotgun (WGS) entry which is preliminary data.</text>
</comment>
<keyword evidence="5" id="KW-1185">Reference proteome</keyword>
<organism evidence="4 5">
    <name type="scientific">Blattamonas nauphoetae</name>
    <dbReference type="NCBI Taxonomy" id="2049346"/>
    <lineage>
        <taxon>Eukaryota</taxon>
        <taxon>Metamonada</taxon>
        <taxon>Preaxostyla</taxon>
        <taxon>Oxymonadida</taxon>
        <taxon>Blattamonas</taxon>
    </lineage>
</organism>
<protein>
    <submittedName>
        <fullName evidence="4">Regulator of V-ATPase in vacuolar membrane protein 1</fullName>
    </submittedName>
</protein>
<feature type="region of interest" description="Disordered" evidence="2">
    <location>
        <begin position="3546"/>
        <end position="3575"/>
    </location>
</feature>
<dbReference type="InterPro" id="IPR036322">
    <property type="entry name" value="WD40_repeat_dom_sf"/>
</dbReference>
<keyword evidence="1" id="KW-0853">WD repeat</keyword>
<evidence type="ECO:0000259" key="3">
    <source>
        <dbReference type="Pfam" id="PF12234"/>
    </source>
</evidence>
<dbReference type="Proteomes" id="UP001281761">
    <property type="component" value="Unassembled WGS sequence"/>
</dbReference>
<name>A0ABQ9YFU2_9EUKA</name>
<dbReference type="InterPro" id="IPR022033">
    <property type="entry name" value="Rav1p_C"/>
</dbReference>
<feature type="region of interest" description="Disordered" evidence="2">
    <location>
        <begin position="3769"/>
        <end position="3800"/>
    </location>
</feature>
<dbReference type="Gene3D" id="2.130.10.10">
    <property type="entry name" value="YVTN repeat-like/Quinoprotein amine dehydrogenase"/>
    <property type="match status" value="2"/>
</dbReference>
<feature type="region of interest" description="Disordered" evidence="2">
    <location>
        <begin position="793"/>
        <end position="824"/>
    </location>
</feature>
<dbReference type="PANTHER" id="PTHR13950">
    <property type="entry name" value="RABCONNECTIN-RELATED"/>
    <property type="match status" value="1"/>
</dbReference>
<dbReference type="Pfam" id="PF12234">
    <property type="entry name" value="Rav1p_C"/>
    <property type="match status" value="1"/>
</dbReference>
<feature type="compositionally biased region" description="Polar residues" evidence="2">
    <location>
        <begin position="3769"/>
        <end position="3779"/>
    </location>
</feature>
<evidence type="ECO:0000256" key="1">
    <source>
        <dbReference type="PROSITE-ProRule" id="PRU00221"/>
    </source>
</evidence>
<dbReference type="InterPro" id="IPR015943">
    <property type="entry name" value="WD40/YVTN_repeat-like_dom_sf"/>
</dbReference>
<feature type="compositionally biased region" description="Low complexity" evidence="2">
    <location>
        <begin position="1021"/>
        <end position="1033"/>
    </location>
</feature>
<feature type="compositionally biased region" description="Polar residues" evidence="2">
    <location>
        <begin position="4295"/>
        <end position="4312"/>
    </location>
</feature>
<dbReference type="EMBL" id="JARBJD010000010">
    <property type="protein sequence ID" value="KAK2962639.1"/>
    <property type="molecule type" value="Genomic_DNA"/>
</dbReference>
<proteinExistence type="predicted"/>
<feature type="domain" description="RAVE complex protein Rav1 C-terminal" evidence="3">
    <location>
        <begin position="1930"/>
        <end position="2305"/>
    </location>
</feature>
<feature type="compositionally biased region" description="Acidic residues" evidence="2">
    <location>
        <begin position="799"/>
        <end position="814"/>
    </location>
</feature>
<evidence type="ECO:0000313" key="4">
    <source>
        <dbReference type="EMBL" id="KAK2962639.1"/>
    </source>
</evidence>
<feature type="compositionally biased region" description="Pro residues" evidence="2">
    <location>
        <begin position="4315"/>
        <end position="4325"/>
    </location>
</feature>
<feature type="region of interest" description="Disordered" evidence="2">
    <location>
        <begin position="347"/>
        <end position="366"/>
    </location>
</feature>
<dbReference type="PANTHER" id="PTHR13950:SF9">
    <property type="entry name" value="RABCONNECTIN-3A"/>
    <property type="match status" value="1"/>
</dbReference>
<feature type="region of interest" description="Disordered" evidence="2">
    <location>
        <begin position="992"/>
        <end position="1039"/>
    </location>
</feature>
<dbReference type="InterPro" id="IPR001680">
    <property type="entry name" value="WD40_rpt"/>
</dbReference>
<feature type="compositionally biased region" description="Low complexity" evidence="2">
    <location>
        <begin position="2644"/>
        <end position="2655"/>
    </location>
</feature>
<feature type="region of interest" description="Disordered" evidence="2">
    <location>
        <begin position="4295"/>
        <end position="4336"/>
    </location>
</feature>